<dbReference type="RefSeq" id="WP_068898553.1">
    <property type="nucleotide sequence ID" value="NZ_BDCX01000009.1"/>
</dbReference>
<comment type="caution">
    <text evidence="2">The sequence shown here is derived from an EMBL/GenBank/DDBJ whole genome shotgun (WGS) entry which is preliminary data.</text>
</comment>
<evidence type="ECO:0000313" key="2">
    <source>
        <dbReference type="EMBL" id="GAT68201.1"/>
    </source>
</evidence>
<dbReference type="SUPFAM" id="SSF52317">
    <property type="entry name" value="Class I glutamine amidotransferase-like"/>
    <property type="match status" value="1"/>
</dbReference>
<dbReference type="EMBL" id="BDCX01000009">
    <property type="protein sequence ID" value="GAT68201.1"/>
    <property type="molecule type" value="Genomic_DNA"/>
</dbReference>
<keyword evidence="3" id="KW-1185">Reference proteome</keyword>
<dbReference type="Pfam" id="PF01965">
    <property type="entry name" value="DJ-1_PfpI"/>
    <property type="match status" value="1"/>
</dbReference>
<dbReference type="OrthoDB" id="3992151at2"/>
<dbReference type="Gene3D" id="3.40.50.880">
    <property type="match status" value="1"/>
</dbReference>
<evidence type="ECO:0000259" key="1">
    <source>
        <dbReference type="Pfam" id="PF01965"/>
    </source>
</evidence>
<reference evidence="3" key="2">
    <citation type="submission" date="2016-04" db="EMBL/GenBank/DDBJ databases">
        <title>Planomonospora sphaerica JCM9374 whole genome shotgun sequence.</title>
        <authorList>
            <person name="Suzuki T."/>
            <person name="Dohra H."/>
            <person name="Kodani S."/>
        </authorList>
    </citation>
    <scope>NUCLEOTIDE SEQUENCE [LARGE SCALE GENOMIC DNA]</scope>
    <source>
        <strain evidence="3">JCM 9374</strain>
    </source>
</reference>
<evidence type="ECO:0000313" key="3">
    <source>
        <dbReference type="Proteomes" id="UP000077701"/>
    </source>
</evidence>
<protein>
    <submittedName>
        <fullName evidence="2">AraC family transcriptional regulator</fullName>
    </submittedName>
</protein>
<dbReference type="InterPro" id="IPR002818">
    <property type="entry name" value="DJ-1/PfpI"/>
</dbReference>
<sequence>MPPSPLPSRPRTPLRALARRAPRVLLGTGLAAALLAGACAAGVAVTMRESFPSAPGVVPAAGWPPAAPVPEGRTVVAVVLGATGSVVGDALAPYEVFARSERFSVYTVAARREPVALSGGLRALPDRTFAEVDARAVAEPDVVVVPAVAEPRGEREAPLREWVARQAARGARILGVCAGSDLLAAAGVLDGRRATSFWQRIDALRGSDPQVRWVRGLRYVQDGPVTTTAGVTSGIVGALRLVEQLAGTAEAERVGREAAYPGWSAGGPPEIPVNRPAPADLPYVLNAAFPWGRPSVGVGLAEGVGEIDVAAAFEVYSGTSFAARTVPVAAGPVVRTRHGVLLLAEPAGPGAAPVDRLVVPGARHAGEAGPALTAWAAGRGLEMVLPHRDRAAGESGFDGVLRDLAARADLATARATAKFTEYPVGHLELAGPAWPWRPTALGALALAAAVGGGVLAGKRRMNTLIVVGSRMFKPRR</sequence>
<gene>
    <name evidence="2" type="ORF">PS9374_03862</name>
</gene>
<feature type="domain" description="DJ-1/PfpI" evidence="1">
    <location>
        <begin position="88"/>
        <end position="243"/>
    </location>
</feature>
<dbReference type="PANTHER" id="PTHR43130:SF3">
    <property type="entry name" value="HTH-TYPE TRANSCRIPTIONAL REGULATOR RV1931C"/>
    <property type="match status" value="1"/>
</dbReference>
<accession>A0A171DF34</accession>
<dbReference type="AlphaFoldDB" id="A0A171DF34"/>
<dbReference type="STRING" id="161355.PS9374_03862"/>
<dbReference type="Proteomes" id="UP000077701">
    <property type="component" value="Unassembled WGS sequence"/>
</dbReference>
<reference evidence="2 3" key="1">
    <citation type="journal article" date="2016" name="Genome Announc.">
        <title>Draft Genome Sequence of Planomonospora sphaerica JCM9374, a Rare Actinomycete.</title>
        <authorList>
            <person name="Dohra H."/>
            <person name="Suzuki T."/>
            <person name="Inoue Y."/>
            <person name="Kodani S."/>
        </authorList>
    </citation>
    <scope>NUCLEOTIDE SEQUENCE [LARGE SCALE GENOMIC DNA]</scope>
    <source>
        <strain evidence="2 3">JCM 9374</strain>
    </source>
</reference>
<dbReference type="InterPro" id="IPR052158">
    <property type="entry name" value="INH-QAR"/>
</dbReference>
<name>A0A171DF34_9ACTN</name>
<dbReference type="InterPro" id="IPR029062">
    <property type="entry name" value="Class_I_gatase-like"/>
</dbReference>
<organism evidence="2 3">
    <name type="scientific">Planomonospora sphaerica</name>
    <dbReference type="NCBI Taxonomy" id="161355"/>
    <lineage>
        <taxon>Bacteria</taxon>
        <taxon>Bacillati</taxon>
        <taxon>Actinomycetota</taxon>
        <taxon>Actinomycetes</taxon>
        <taxon>Streptosporangiales</taxon>
        <taxon>Streptosporangiaceae</taxon>
        <taxon>Planomonospora</taxon>
    </lineage>
</organism>
<dbReference type="PANTHER" id="PTHR43130">
    <property type="entry name" value="ARAC-FAMILY TRANSCRIPTIONAL REGULATOR"/>
    <property type="match status" value="1"/>
</dbReference>
<proteinExistence type="predicted"/>